<keyword evidence="2" id="KW-0472">Membrane</keyword>
<dbReference type="Proteomes" id="UP001552299">
    <property type="component" value="Unassembled WGS sequence"/>
</dbReference>
<reference evidence="3 4" key="1">
    <citation type="journal article" date="2024" name="Plant Biotechnol. J.">
        <title>Dendrobium thyrsiflorum genome and its molecular insights into genes involved in important horticultural traits.</title>
        <authorList>
            <person name="Chen B."/>
            <person name="Wang J.Y."/>
            <person name="Zheng P.J."/>
            <person name="Li K.L."/>
            <person name="Liang Y.M."/>
            <person name="Chen X.F."/>
            <person name="Zhang C."/>
            <person name="Zhao X."/>
            <person name="He X."/>
            <person name="Zhang G.Q."/>
            <person name="Liu Z.J."/>
            <person name="Xu Q."/>
        </authorList>
    </citation>
    <scope>NUCLEOTIDE SEQUENCE [LARGE SCALE GENOMIC DNA]</scope>
    <source>
        <strain evidence="3">GZMU011</strain>
    </source>
</reference>
<dbReference type="EMBL" id="JANQDX010000015">
    <property type="protein sequence ID" value="KAL0911384.1"/>
    <property type="molecule type" value="Genomic_DNA"/>
</dbReference>
<evidence type="ECO:0000313" key="3">
    <source>
        <dbReference type="EMBL" id="KAL0911384.1"/>
    </source>
</evidence>
<evidence type="ECO:0000313" key="4">
    <source>
        <dbReference type="Proteomes" id="UP001552299"/>
    </source>
</evidence>
<gene>
    <name evidence="3" type="ORF">M5K25_019520</name>
</gene>
<evidence type="ECO:0000256" key="1">
    <source>
        <dbReference type="SAM" id="MobiDB-lite"/>
    </source>
</evidence>
<dbReference type="AlphaFoldDB" id="A0ABD0UEX7"/>
<keyword evidence="4" id="KW-1185">Reference proteome</keyword>
<name>A0ABD0UEX7_DENTH</name>
<organism evidence="3 4">
    <name type="scientific">Dendrobium thyrsiflorum</name>
    <name type="common">Pinecone-like raceme dendrobium</name>
    <name type="synonym">Orchid</name>
    <dbReference type="NCBI Taxonomy" id="117978"/>
    <lineage>
        <taxon>Eukaryota</taxon>
        <taxon>Viridiplantae</taxon>
        <taxon>Streptophyta</taxon>
        <taxon>Embryophyta</taxon>
        <taxon>Tracheophyta</taxon>
        <taxon>Spermatophyta</taxon>
        <taxon>Magnoliopsida</taxon>
        <taxon>Liliopsida</taxon>
        <taxon>Asparagales</taxon>
        <taxon>Orchidaceae</taxon>
        <taxon>Epidendroideae</taxon>
        <taxon>Malaxideae</taxon>
        <taxon>Dendrobiinae</taxon>
        <taxon>Dendrobium</taxon>
    </lineage>
</organism>
<evidence type="ECO:0000256" key="2">
    <source>
        <dbReference type="SAM" id="Phobius"/>
    </source>
</evidence>
<keyword evidence="2" id="KW-0812">Transmembrane</keyword>
<keyword evidence="2" id="KW-1133">Transmembrane helix</keyword>
<accession>A0ABD0UEX7</accession>
<sequence>MSRSSAPLLPSDTPSQEVQRATPHFFGSFVVVRLRLPVAVRLRYFARRRRRGIAFHLLLASLLFGFVPQKVATMTPVKSFMAVKLGEGAKVQFPEAVLNTGYAGATIQFGTISEVMQFQQFLPENTVSAPTVKGAAKKPSAEEKAPKRASVFTRLSITSAPAPTIQKEISDPKLKSAIVNSTGQNITPEEVPRENNIEIPDASPKLSRKARRKANARLRANGWMPNTL</sequence>
<feature type="transmembrane region" description="Helical" evidence="2">
    <location>
        <begin position="53"/>
        <end position="71"/>
    </location>
</feature>
<protein>
    <submittedName>
        <fullName evidence="3">Uncharacterized protein</fullName>
    </submittedName>
</protein>
<comment type="caution">
    <text evidence="3">The sequence shown here is derived from an EMBL/GenBank/DDBJ whole genome shotgun (WGS) entry which is preliminary data.</text>
</comment>
<proteinExistence type="predicted"/>
<feature type="region of interest" description="Disordered" evidence="1">
    <location>
        <begin position="186"/>
        <end position="213"/>
    </location>
</feature>